<evidence type="ECO:0000313" key="2">
    <source>
        <dbReference type="EMBL" id="CAI2363891.1"/>
    </source>
</evidence>
<feature type="region of interest" description="Disordered" evidence="1">
    <location>
        <begin position="333"/>
        <end position="383"/>
    </location>
</feature>
<evidence type="ECO:0000256" key="1">
    <source>
        <dbReference type="SAM" id="MobiDB-lite"/>
    </source>
</evidence>
<dbReference type="AlphaFoldDB" id="A0AAD1U863"/>
<feature type="compositionally biased region" description="Polar residues" evidence="1">
    <location>
        <begin position="286"/>
        <end position="299"/>
    </location>
</feature>
<feature type="compositionally biased region" description="Low complexity" evidence="1">
    <location>
        <begin position="365"/>
        <end position="376"/>
    </location>
</feature>
<keyword evidence="3" id="KW-1185">Reference proteome</keyword>
<sequence length="418" mass="48416">MSSKAWEKKYLLDSTLRIPKDQVKEMMKYDSENFFTIQNELDIPPPNYENSNDYGWTLLAQAIINNEGGLKKYIGYAKKFKHKLQEWERLPFVLQKAIESEPKRKNALAKIFTSVEPKRDAMASSRGNKHPEPPKTRGKAFKQNTEKMLSMPINMLTSKAQPVKSILKHQDDPDSLLDESEIANGSELKKSCIKFNFNDKQRSPDNKRRHRRLLRNRYTSKKWANLSSRKNDPLNCSRQCEEKIKIDKKVSQTLYRNICKGFAGQANPRYDKIMTSPKRKTHGQKILQTRSFFKKNSSPRYRLGRSKEKSFDSRIRREQDSVDVLKEKISKLKAQQKSGNNDKFQGISSDPALSPEPHKAQSFDISPKSSRPKISPYFSRMGPFPQQITKNIRPFLLTKGSSTKIPESLVLTSRRKLK</sequence>
<proteinExistence type="predicted"/>
<feature type="compositionally biased region" description="Polar residues" evidence="1">
    <location>
        <begin position="333"/>
        <end position="348"/>
    </location>
</feature>
<protein>
    <submittedName>
        <fullName evidence="2">Uncharacterized protein</fullName>
    </submittedName>
</protein>
<accession>A0AAD1U863</accession>
<dbReference type="EMBL" id="CAMPGE010005045">
    <property type="protein sequence ID" value="CAI2363891.1"/>
    <property type="molecule type" value="Genomic_DNA"/>
</dbReference>
<feature type="region of interest" description="Disordered" evidence="1">
    <location>
        <begin position="118"/>
        <end position="140"/>
    </location>
</feature>
<organism evidence="2 3">
    <name type="scientific">Euplotes crassus</name>
    <dbReference type="NCBI Taxonomy" id="5936"/>
    <lineage>
        <taxon>Eukaryota</taxon>
        <taxon>Sar</taxon>
        <taxon>Alveolata</taxon>
        <taxon>Ciliophora</taxon>
        <taxon>Intramacronucleata</taxon>
        <taxon>Spirotrichea</taxon>
        <taxon>Hypotrichia</taxon>
        <taxon>Euplotida</taxon>
        <taxon>Euplotidae</taxon>
        <taxon>Moneuplotes</taxon>
    </lineage>
</organism>
<gene>
    <name evidence="2" type="ORF">ECRASSUSDP1_LOCUS5231</name>
</gene>
<name>A0AAD1U863_EUPCR</name>
<reference evidence="2" key="1">
    <citation type="submission" date="2023-07" db="EMBL/GenBank/DDBJ databases">
        <authorList>
            <consortium name="AG Swart"/>
            <person name="Singh M."/>
            <person name="Singh A."/>
            <person name="Seah K."/>
            <person name="Emmerich C."/>
        </authorList>
    </citation>
    <scope>NUCLEOTIDE SEQUENCE</scope>
    <source>
        <strain evidence="2">DP1</strain>
    </source>
</reference>
<feature type="compositionally biased region" description="Basic and acidic residues" evidence="1">
    <location>
        <begin position="305"/>
        <end position="317"/>
    </location>
</feature>
<feature type="region of interest" description="Disordered" evidence="1">
    <location>
        <begin position="275"/>
        <end position="317"/>
    </location>
</feature>
<dbReference type="Proteomes" id="UP001295684">
    <property type="component" value="Unassembled WGS sequence"/>
</dbReference>
<comment type="caution">
    <text evidence="2">The sequence shown here is derived from an EMBL/GenBank/DDBJ whole genome shotgun (WGS) entry which is preliminary data.</text>
</comment>
<evidence type="ECO:0000313" key="3">
    <source>
        <dbReference type="Proteomes" id="UP001295684"/>
    </source>
</evidence>